<keyword evidence="4" id="KW-1185">Reference proteome</keyword>
<evidence type="ECO:0000259" key="2">
    <source>
        <dbReference type="PROSITE" id="PS51832"/>
    </source>
</evidence>
<feature type="domain" description="HD" evidence="1">
    <location>
        <begin position="41"/>
        <end position="163"/>
    </location>
</feature>
<evidence type="ECO:0000313" key="4">
    <source>
        <dbReference type="Proteomes" id="UP001056429"/>
    </source>
</evidence>
<name>A0A9J6NYJ7_9CLOT</name>
<dbReference type="Gene3D" id="1.10.3210.10">
    <property type="entry name" value="Hypothetical protein af1432"/>
    <property type="match status" value="1"/>
</dbReference>
<evidence type="ECO:0000313" key="3">
    <source>
        <dbReference type="EMBL" id="MCM1989599.1"/>
    </source>
</evidence>
<dbReference type="Proteomes" id="UP001056429">
    <property type="component" value="Unassembled WGS sequence"/>
</dbReference>
<dbReference type="CDD" id="cd00077">
    <property type="entry name" value="HDc"/>
    <property type="match status" value="1"/>
</dbReference>
<reference evidence="3" key="2">
    <citation type="submission" date="2021-04" db="EMBL/GenBank/DDBJ databases">
        <authorList>
            <person name="Dong X."/>
        </authorList>
    </citation>
    <scope>NUCLEOTIDE SEQUENCE</scope>
    <source>
        <strain evidence="3">ZWT</strain>
    </source>
</reference>
<dbReference type="RefSeq" id="WP_250858590.1">
    <property type="nucleotide sequence ID" value="NZ_JAGSOJ010000001.1"/>
</dbReference>
<sequence length="217" mass="24961">MIGVVEQVFDKEYIIKAVGTNNIVDSIRLIQSIIACKSQEVANHCIRVSILSSEIGKAYKLSERDMQDLFIASSMHDTGKIFIPNEILNKPSKLTKEEYEIIKTHSKNGYETLEKIEQFKDIAKFVLYHHERYDGKGYPHGVFGKEIPFISRIITIADAFDAMISLRPYKSPMSIDQAIKELKNNRNTQFDGDIVNVFIDLINKDEQFQAKYESIKY</sequence>
<dbReference type="InterPro" id="IPR006674">
    <property type="entry name" value="HD_domain"/>
</dbReference>
<reference evidence="3" key="1">
    <citation type="journal article" date="2021" name="mSystems">
        <title>Bacteria and Archaea Synergistically Convert Glycine Betaine to Biogenic Methane in the Formosa Cold Seep of the South China Sea.</title>
        <authorList>
            <person name="Li L."/>
            <person name="Zhang W."/>
            <person name="Zhang S."/>
            <person name="Song L."/>
            <person name="Sun Q."/>
            <person name="Zhang H."/>
            <person name="Xiang H."/>
            <person name="Dong X."/>
        </authorList>
    </citation>
    <scope>NUCLEOTIDE SEQUENCE</scope>
    <source>
        <strain evidence="3">ZWT</strain>
    </source>
</reference>
<organism evidence="3 4">
    <name type="scientific">Oceanirhabdus seepicola</name>
    <dbReference type="NCBI Taxonomy" id="2828781"/>
    <lineage>
        <taxon>Bacteria</taxon>
        <taxon>Bacillati</taxon>
        <taxon>Bacillota</taxon>
        <taxon>Clostridia</taxon>
        <taxon>Eubacteriales</taxon>
        <taxon>Clostridiaceae</taxon>
        <taxon>Oceanirhabdus</taxon>
    </lineage>
</organism>
<dbReference type="PANTHER" id="PTHR43155">
    <property type="entry name" value="CYCLIC DI-GMP PHOSPHODIESTERASE PA4108-RELATED"/>
    <property type="match status" value="1"/>
</dbReference>
<comment type="caution">
    <text evidence="3">The sequence shown here is derived from an EMBL/GenBank/DDBJ whole genome shotgun (WGS) entry which is preliminary data.</text>
</comment>
<protein>
    <submittedName>
        <fullName evidence="3">HD-GYP domain-containing protein</fullName>
    </submittedName>
</protein>
<feature type="domain" description="HD-GYP" evidence="2">
    <location>
        <begin position="19"/>
        <end position="214"/>
    </location>
</feature>
<dbReference type="Pfam" id="PF13487">
    <property type="entry name" value="HD_5"/>
    <property type="match status" value="1"/>
</dbReference>
<accession>A0A9J6NYJ7</accession>
<dbReference type="AlphaFoldDB" id="A0A9J6NYJ7"/>
<dbReference type="SMART" id="SM00471">
    <property type="entry name" value="HDc"/>
    <property type="match status" value="1"/>
</dbReference>
<dbReference type="SUPFAM" id="SSF109604">
    <property type="entry name" value="HD-domain/PDEase-like"/>
    <property type="match status" value="1"/>
</dbReference>
<dbReference type="InterPro" id="IPR037522">
    <property type="entry name" value="HD_GYP_dom"/>
</dbReference>
<dbReference type="PROSITE" id="PS51832">
    <property type="entry name" value="HD_GYP"/>
    <property type="match status" value="1"/>
</dbReference>
<dbReference type="InterPro" id="IPR003607">
    <property type="entry name" value="HD/PDEase_dom"/>
</dbReference>
<dbReference type="EMBL" id="JAGSOJ010000001">
    <property type="protein sequence ID" value="MCM1989599.1"/>
    <property type="molecule type" value="Genomic_DNA"/>
</dbReference>
<evidence type="ECO:0000259" key="1">
    <source>
        <dbReference type="PROSITE" id="PS51831"/>
    </source>
</evidence>
<proteinExistence type="predicted"/>
<dbReference type="PROSITE" id="PS51831">
    <property type="entry name" value="HD"/>
    <property type="match status" value="1"/>
</dbReference>
<gene>
    <name evidence="3" type="ORF">KDK92_07585</name>
</gene>